<reference evidence="5 6" key="1">
    <citation type="submission" date="2021-02" db="EMBL/GenBank/DDBJ databases">
        <title>Paenibacillus tianjinensis sp. nov.</title>
        <authorList>
            <person name="Liu H."/>
        </authorList>
    </citation>
    <scope>NUCLEOTIDE SEQUENCE [LARGE SCALE GENOMIC DNA]</scope>
    <source>
        <strain evidence="5 6">TB2019</strain>
    </source>
</reference>
<dbReference type="PIRSF" id="PIRSF028757">
    <property type="entry name" value="LD-carboxypeptidase"/>
    <property type="match status" value="1"/>
</dbReference>
<evidence type="ECO:0000256" key="2">
    <source>
        <dbReference type="ARBA" id="ARBA00022801"/>
    </source>
</evidence>
<dbReference type="InterPro" id="IPR040449">
    <property type="entry name" value="Peptidase_S66_N"/>
</dbReference>
<dbReference type="PANTHER" id="PTHR30237">
    <property type="entry name" value="MURAMOYLTETRAPEPTIDE CARBOXYPEPTIDASE"/>
    <property type="match status" value="1"/>
</dbReference>
<dbReference type="SUPFAM" id="SSF141986">
    <property type="entry name" value="LD-carboxypeptidase A C-terminal domain-like"/>
    <property type="match status" value="1"/>
</dbReference>
<evidence type="ECO:0000259" key="4">
    <source>
        <dbReference type="Pfam" id="PF17676"/>
    </source>
</evidence>
<dbReference type="Gene3D" id="3.40.50.10740">
    <property type="entry name" value="Class I glutamine amidotransferase-like"/>
    <property type="match status" value="1"/>
</dbReference>
<gene>
    <name evidence="5" type="ORF">JRJ22_14925</name>
</gene>
<name>A0ABX7LI79_9BACL</name>
<dbReference type="Gene3D" id="3.50.30.60">
    <property type="entry name" value="LD-carboxypeptidase A C-terminal domain-like"/>
    <property type="match status" value="1"/>
</dbReference>
<dbReference type="Pfam" id="PF02016">
    <property type="entry name" value="Peptidase_S66"/>
    <property type="match status" value="1"/>
</dbReference>
<evidence type="ECO:0000313" key="6">
    <source>
        <dbReference type="Proteomes" id="UP000663452"/>
    </source>
</evidence>
<sequence>MKAAKLKAGDEIRIISPSNSLGIIAPEQIEASKGLLQGLGFTVSFAEHAYELDVFSSSSVSSRVEDIHEAFRDPKVKGILTTLGGHNCNQLLRELDYELIAANPKRLCGYSDITALGSAIYTRTGLITYSGPHFSTLAMQYGNEYTIRHFIQMMTEDVEILVQPSAQWSDDAWFLDQENRTFEPNAGPVTIYPGSAEGIIIGGNLCTLNLLQGTEFMPSLKDAILFLEDDFESSPETFDRDLQSLIHQPGFEQVRGLVVGRFQRASRITPDLLSTIIRSKKELQQLPVIADVNFGHTSPLITFPIGGQAKLIAEEGRVELKIWE</sequence>
<comment type="similarity">
    <text evidence="1">Belongs to the peptidase S66 family.</text>
</comment>
<feature type="domain" description="LD-carboxypeptidase N-terminal" evidence="3">
    <location>
        <begin position="12"/>
        <end position="131"/>
    </location>
</feature>
<dbReference type="InterPro" id="IPR040921">
    <property type="entry name" value="Peptidase_S66C"/>
</dbReference>
<evidence type="ECO:0000259" key="3">
    <source>
        <dbReference type="Pfam" id="PF02016"/>
    </source>
</evidence>
<accession>A0ABX7LI79</accession>
<feature type="domain" description="LD-carboxypeptidase C-terminal" evidence="4">
    <location>
        <begin position="197"/>
        <end position="311"/>
    </location>
</feature>
<dbReference type="RefSeq" id="WP_206105149.1">
    <property type="nucleotide sequence ID" value="NZ_CP070969.1"/>
</dbReference>
<dbReference type="CDD" id="cd07062">
    <property type="entry name" value="Peptidase_S66_mccF_like"/>
    <property type="match status" value="1"/>
</dbReference>
<keyword evidence="6" id="KW-1185">Reference proteome</keyword>
<dbReference type="Pfam" id="PF17676">
    <property type="entry name" value="Peptidase_S66C"/>
    <property type="match status" value="1"/>
</dbReference>
<proteinExistence type="inferred from homology"/>
<dbReference type="InterPro" id="IPR003507">
    <property type="entry name" value="S66_fam"/>
</dbReference>
<dbReference type="InterPro" id="IPR029062">
    <property type="entry name" value="Class_I_gatase-like"/>
</dbReference>
<dbReference type="InterPro" id="IPR027461">
    <property type="entry name" value="Carboxypeptidase_A_C_sf"/>
</dbReference>
<dbReference type="InterPro" id="IPR027478">
    <property type="entry name" value="LdcA_N"/>
</dbReference>
<dbReference type="EMBL" id="CP070969">
    <property type="protein sequence ID" value="QSF47798.1"/>
    <property type="molecule type" value="Genomic_DNA"/>
</dbReference>
<organism evidence="5 6">
    <name type="scientific">Paenibacillus tianjinensis</name>
    <dbReference type="NCBI Taxonomy" id="2810347"/>
    <lineage>
        <taxon>Bacteria</taxon>
        <taxon>Bacillati</taxon>
        <taxon>Bacillota</taxon>
        <taxon>Bacilli</taxon>
        <taxon>Bacillales</taxon>
        <taxon>Paenibacillaceae</taxon>
        <taxon>Paenibacillus</taxon>
    </lineage>
</organism>
<dbReference type="Proteomes" id="UP000663452">
    <property type="component" value="Chromosome"/>
</dbReference>
<protein>
    <submittedName>
        <fullName evidence="5">LD-carboxypeptidase</fullName>
    </submittedName>
</protein>
<keyword evidence="2" id="KW-0378">Hydrolase</keyword>
<dbReference type="PANTHER" id="PTHR30237:SF6">
    <property type="entry name" value="CARBOXYPEPTIDASE YOCD-RELATED"/>
    <property type="match status" value="1"/>
</dbReference>
<evidence type="ECO:0000313" key="5">
    <source>
        <dbReference type="EMBL" id="QSF47798.1"/>
    </source>
</evidence>
<dbReference type="SUPFAM" id="SSF52317">
    <property type="entry name" value="Class I glutamine amidotransferase-like"/>
    <property type="match status" value="1"/>
</dbReference>
<evidence type="ECO:0000256" key="1">
    <source>
        <dbReference type="ARBA" id="ARBA00010233"/>
    </source>
</evidence>